<evidence type="ECO:0000313" key="4">
    <source>
        <dbReference type="Proteomes" id="UP000297832"/>
    </source>
</evidence>
<name>A0A5F2C6Q3_9LEPT</name>
<keyword evidence="1" id="KW-0472">Membrane</keyword>
<evidence type="ECO:0000313" key="3">
    <source>
        <dbReference type="EMBL" id="TGM30802.1"/>
    </source>
</evidence>
<evidence type="ECO:0000313" key="2">
    <source>
        <dbReference type="EMBL" id="TGM12741.1"/>
    </source>
</evidence>
<organism evidence="2 4">
    <name type="scientific">Leptospira selangorensis</name>
    <dbReference type="NCBI Taxonomy" id="2484982"/>
    <lineage>
        <taxon>Bacteria</taxon>
        <taxon>Pseudomonadati</taxon>
        <taxon>Spirochaetota</taxon>
        <taxon>Spirochaetia</taxon>
        <taxon>Leptospirales</taxon>
        <taxon>Leptospiraceae</taxon>
        <taxon>Leptospira</taxon>
    </lineage>
</organism>
<reference evidence="3" key="1">
    <citation type="submission" date="2018-10" db="EMBL/GenBank/DDBJ databases">
        <authorList>
            <person name="Vincent A.T."/>
            <person name="Schiettekatte O."/>
            <person name="Bourhy P."/>
            <person name="Veyrier F.J."/>
            <person name="Picardeau M."/>
        </authorList>
    </citation>
    <scope>NUCLEOTIDE SEQUENCE</scope>
    <source>
        <strain evidence="3">201702406</strain>
    </source>
</reference>
<sequence>MVPISDAKEKFLINELFILAWGASVQRNLIYKKTASQVRRRKFQEDLKVFVIEELMPRYHKRVSDSKHISNLLSLVKESERKGVSILRGGEYKFGIAQKLLNTFLKYIWTCNKIKEPPPHCPIDRIVLGKISHNPFSWTKMNTIDELKRYLCMCLLLSLWSCNFVRINKLAPLLEDLKSTNSINFQNLNVSVYYEELERVIPEDQKNLLIEKYTVITEEVSNNLKSKFIQDIKKNDKIQIKLSYQSEGKLLLGLKDIQPELQGSKIEIINMLNLGLLPSWLNLNLCATVIVNDRSDVICGKKLQVFHLPRALGMLSFFILMPLDILFAITVFPYEKRTPLSQQLLYYDSDFPGWMPDKELTTAHIDLLRGISTEIAKSIVEQQAKNTLN</sequence>
<evidence type="ECO:0000256" key="1">
    <source>
        <dbReference type="SAM" id="Phobius"/>
    </source>
</evidence>
<reference evidence="2 4" key="2">
    <citation type="journal article" date="2019" name="PLoS Negl. Trop. Dis.">
        <title>Revisiting the worldwide diversity of Leptospira species in the environment.</title>
        <authorList>
            <person name="Vincent A.T."/>
            <person name="Schiettekatte O."/>
            <person name="Bourhy P."/>
            <person name="Veyrier F.J."/>
            <person name="Picardeau M."/>
        </authorList>
    </citation>
    <scope>NUCLEOTIDE SEQUENCE [LARGE SCALE GENOMIC DNA]</scope>
    <source>
        <strain evidence="2 4">201702405</strain>
        <strain evidence="3">201702406</strain>
    </source>
</reference>
<keyword evidence="1" id="KW-1133">Transmembrane helix</keyword>
<comment type="caution">
    <text evidence="2">The sequence shown here is derived from an EMBL/GenBank/DDBJ whole genome shotgun (WGS) entry which is preliminary data.</text>
</comment>
<feature type="transmembrane region" description="Helical" evidence="1">
    <location>
        <begin position="311"/>
        <end position="334"/>
    </location>
</feature>
<gene>
    <name evidence="2" type="ORF">EHQ81_12680</name>
    <name evidence="3" type="ORF">EHQ82_00520</name>
</gene>
<dbReference type="AlphaFoldDB" id="A0A5F2C6Q3"/>
<dbReference type="EMBL" id="RQGV01000016">
    <property type="protein sequence ID" value="TGM12741.1"/>
    <property type="molecule type" value="Genomic_DNA"/>
</dbReference>
<evidence type="ECO:0000313" key="5">
    <source>
        <dbReference type="Proteomes" id="UP000298057"/>
    </source>
</evidence>
<dbReference type="Proteomes" id="UP000297832">
    <property type="component" value="Unassembled WGS sequence"/>
</dbReference>
<dbReference type="EMBL" id="RQGU01000010">
    <property type="protein sequence ID" value="TGM30802.1"/>
    <property type="molecule type" value="Genomic_DNA"/>
</dbReference>
<keyword evidence="5" id="KW-1185">Reference proteome</keyword>
<protein>
    <submittedName>
        <fullName evidence="2">Uncharacterized protein</fullName>
    </submittedName>
</protein>
<dbReference type="Proteomes" id="UP000298057">
    <property type="component" value="Unassembled WGS sequence"/>
</dbReference>
<proteinExistence type="predicted"/>
<dbReference type="RefSeq" id="WP_135625673.1">
    <property type="nucleotide sequence ID" value="NZ_RQGU01000010.1"/>
</dbReference>
<accession>A0A5F2C6Q3</accession>
<keyword evidence="1" id="KW-0812">Transmembrane</keyword>